<feature type="transmembrane region" description="Helical" evidence="1">
    <location>
        <begin position="172"/>
        <end position="193"/>
    </location>
</feature>
<dbReference type="AlphaFoldDB" id="A0A9N9BGY9"/>
<protein>
    <submittedName>
        <fullName evidence="2">6159_t:CDS:1</fullName>
    </submittedName>
</protein>
<feature type="transmembrane region" description="Helical" evidence="1">
    <location>
        <begin position="80"/>
        <end position="101"/>
    </location>
</feature>
<dbReference type="Proteomes" id="UP000789405">
    <property type="component" value="Unassembled WGS sequence"/>
</dbReference>
<feature type="transmembrane region" description="Helical" evidence="1">
    <location>
        <begin position="205"/>
        <end position="228"/>
    </location>
</feature>
<comment type="caution">
    <text evidence="2">The sequence shown here is derived from an EMBL/GenBank/DDBJ whole genome shotgun (WGS) entry which is preliminary data.</text>
</comment>
<dbReference type="OrthoDB" id="2418080at2759"/>
<keyword evidence="1" id="KW-0472">Membrane</keyword>
<evidence type="ECO:0000256" key="1">
    <source>
        <dbReference type="SAM" id="Phobius"/>
    </source>
</evidence>
<feature type="non-terminal residue" evidence="2">
    <location>
        <position position="1"/>
    </location>
</feature>
<gene>
    <name evidence="2" type="ORF">DERYTH_LOCUS5945</name>
</gene>
<feature type="transmembrane region" description="Helical" evidence="1">
    <location>
        <begin position="113"/>
        <end position="133"/>
    </location>
</feature>
<reference evidence="2" key="1">
    <citation type="submission" date="2021-06" db="EMBL/GenBank/DDBJ databases">
        <authorList>
            <person name="Kallberg Y."/>
            <person name="Tangrot J."/>
            <person name="Rosling A."/>
        </authorList>
    </citation>
    <scope>NUCLEOTIDE SEQUENCE</scope>
    <source>
        <strain evidence="2">MA453B</strain>
    </source>
</reference>
<dbReference type="EMBL" id="CAJVPY010002580">
    <property type="protein sequence ID" value="CAG8565471.1"/>
    <property type="molecule type" value="Genomic_DNA"/>
</dbReference>
<sequence>MACATKDLIHDNYIIKSVISALSWAFGCFAIATYLFSIFKVLPRLALNQHSVFSIDADLPEDHLTANRFIPSPNSMLKIYWTYTITTFVLTLILSILRGYFQETGEDTSFNITHTLLGVGLGISDVLGIVFFMKYGRLVIKLLEESATLIGLMDIRNSQFKTLCLENYPQDYNFSLLVTVGWLGFLGFFAALLRKTIEQYMPWYIIIAAISLDGTTTLMLITLLGIIYG</sequence>
<evidence type="ECO:0000313" key="2">
    <source>
        <dbReference type="EMBL" id="CAG8565471.1"/>
    </source>
</evidence>
<feature type="transmembrane region" description="Helical" evidence="1">
    <location>
        <begin position="21"/>
        <end position="42"/>
    </location>
</feature>
<name>A0A9N9BGY9_9GLOM</name>
<keyword evidence="3" id="KW-1185">Reference proteome</keyword>
<organism evidence="2 3">
    <name type="scientific">Dentiscutata erythropus</name>
    <dbReference type="NCBI Taxonomy" id="1348616"/>
    <lineage>
        <taxon>Eukaryota</taxon>
        <taxon>Fungi</taxon>
        <taxon>Fungi incertae sedis</taxon>
        <taxon>Mucoromycota</taxon>
        <taxon>Glomeromycotina</taxon>
        <taxon>Glomeromycetes</taxon>
        <taxon>Diversisporales</taxon>
        <taxon>Gigasporaceae</taxon>
        <taxon>Dentiscutata</taxon>
    </lineage>
</organism>
<accession>A0A9N9BGY9</accession>
<keyword evidence="1" id="KW-0812">Transmembrane</keyword>
<proteinExistence type="predicted"/>
<evidence type="ECO:0000313" key="3">
    <source>
        <dbReference type="Proteomes" id="UP000789405"/>
    </source>
</evidence>
<keyword evidence="1" id="KW-1133">Transmembrane helix</keyword>
<dbReference type="PROSITE" id="PS51257">
    <property type="entry name" value="PROKAR_LIPOPROTEIN"/>
    <property type="match status" value="1"/>
</dbReference>